<proteinExistence type="predicted"/>
<keyword evidence="1" id="KW-0732">Signal</keyword>
<dbReference type="AlphaFoldDB" id="A0A1E7FNG6"/>
<dbReference type="EMBL" id="KV784355">
    <property type="protein sequence ID" value="OEU19676.1"/>
    <property type="molecule type" value="Genomic_DNA"/>
</dbReference>
<keyword evidence="3" id="KW-1185">Reference proteome</keyword>
<evidence type="ECO:0000313" key="3">
    <source>
        <dbReference type="Proteomes" id="UP000095751"/>
    </source>
</evidence>
<dbReference type="GO" id="GO:0004114">
    <property type="term" value="F:3',5'-cyclic-nucleotide phosphodiesterase activity"/>
    <property type="evidence" value="ECO:0007669"/>
    <property type="project" value="InterPro"/>
</dbReference>
<dbReference type="GO" id="GO:0007165">
    <property type="term" value="P:signal transduction"/>
    <property type="evidence" value="ECO:0007669"/>
    <property type="project" value="InterPro"/>
</dbReference>
<accession>A0A1E7FNG6</accession>
<dbReference type="Gene3D" id="1.10.1300.10">
    <property type="entry name" value="3'5'-cyclic nucleotide phosphodiesterase, catalytic domain"/>
    <property type="match status" value="1"/>
</dbReference>
<dbReference type="SUPFAM" id="SSF109604">
    <property type="entry name" value="HD-domain/PDEase-like"/>
    <property type="match status" value="1"/>
</dbReference>
<dbReference type="Proteomes" id="UP000095751">
    <property type="component" value="Unassembled WGS sequence"/>
</dbReference>
<feature type="chain" id="PRO_5009193364" description="RGS domain-containing protein" evidence="1">
    <location>
        <begin position="24"/>
        <end position="220"/>
    </location>
</feature>
<evidence type="ECO:0000313" key="2">
    <source>
        <dbReference type="EMBL" id="OEU19676.1"/>
    </source>
</evidence>
<protein>
    <recommendedName>
        <fullName evidence="4">RGS domain-containing protein</fullName>
    </recommendedName>
</protein>
<gene>
    <name evidence="2" type="ORF">FRACYDRAFT_181491</name>
</gene>
<name>A0A1E7FNG6_9STRA</name>
<reference evidence="2 3" key="1">
    <citation type="submission" date="2016-09" db="EMBL/GenBank/DDBJ databases">
        <title>Extensive genetic diversity and differential bi-allelic expression allows diatom success in the polar Southern Ocean.</title>
        <authorList>
            <consortium name="DOE Joint Genome Institute"/>
            <person name="Mock T."/>
            <person name="Otillar R.P."/>
            <person name="Strauss J."/>
            <person name="Dupont C."/>
            <person name="Frickenhaus S."/>
            <person name="Maumus F."/>
            <person name="Mcmullan M."/>
            <person name="Sanges R."/>
            <person name="Schmutz J."/>
            <person name="Toseland A."/>
            <person name="Valas R."/>
            <person name="Veluchamy A."/>
            <person name="Ward B.J."/>
            <person name="Allen A."/>
            <person name="Barry K."/>
            <person name="Falciatore A."/>
            <person name="Ferrante M."/>
            <person name="Fortunato A.E."/>
            <person name="Gloeckner G."/>
            <person name="Gruber A."/>
            <person name="Hipkin R."/>
            <person name="Janech M."/>
            <person name="Kroth P."/>
            <person name="Leese F."/>
            <person name="Lindquist E."/>
            <person name="Lyon B.R."/>
            <person name="Martin J."/>
            <person name="Mayer C."/>
            <person name="Parker M."/>
            <person name="Quesneville H."/>
            <person name="Raymond J."/>
            <person name="Uhlig C."/>
            <person name="Valentin K.U."/>
            <person name="Worden A.Z."/>
            <person name="Armbrust E.V."/>
            <person name="Bowler C."/>
            <person name="Green B."/>
            <person name="Moulton V."/>
            <person name="Van Oosterhout C."/>
            <person name="Grigoriev I."/>
        </authorList>
    </citation>
    <scope>NUCLEOTIDE SEQUENCE [LARGE SCALE GENOMIC DNA]</scope>
    <source>
        <strain evidence="2 3">CCMP1102</strain>
    </source>
</reference>
<evidence type="ECO:0000256" key="1">
    <source>
        <dbReference type="SAM" id="SignalP"/>
    </source>
</evidence>
<dbReference type="KEGG" id="fcy:FRACYDRAFT_181491"/>
<evidence type="ECO:0008006" key="4">
    <source>
        <dbReference type="Google" id="ProtNLM"/>
    </source>
</evidence>
<organism evidence="2 3">
    <name type="scientific">Fragilariopsis cylindrus CCMP1102</name>
    <dbReference type="NCBI Taxonomy" id="635003"/>
    <lineage>
        <taxon>Eukaryota</taxon>
        <taxon>Sar</taxon>
        <taxon>Stramenopiles</taxon>
        <taxon>Ochrophyta</taxon>
        <taxon>Bacillariophyta</taxon>
        <taxon>Bacillariophyceae</taxon>
        <taxon>Bacillariophycidae</taxon>
        <taxon>Bacillariales</taxon>
        <taxon>Bacillariaceae</taxon>
        <taxon>Fragilariopsis</taxon>
    </lineage>
</organism>
<dbReference type="InterPro" id="IPR036971">
    <property type="entry name" value="PDEase_catalytic_dom_sf"/>
</dbReference>
<feature type="signal peptide" evidence="1">
    <location>
        <begin position="1"/>
        <end position="23"/>
    </location>
</feature>
<dbReference type="InParanoid" id="A0A1E7FNG6"/>
<sequence>MITHPLTQFVLIYATLVCDVGRGCDVTQANKSNSKQDSIERAWSLLMEPSFRDLREFICGKEQEQMVFFRRLLVKSIMATDVNDGSLTGEDQKASQKAMGIIEKLVQASDGSHALQHFSVFTKWNKLLFKEMYLAYESGRATTADKDPSEIWYERELKFFDSRIVLAKQLQNCRVFNKVAEIYVNAALSNRREWEKTGRSIVKDYLSTYEGKSAVSDATL</sequence>